<dbReference type="Proteomes" id="UP000521872">
    <property type="component" value="Unassembled WGS sequence"/>
</dbReference>
<evidence type="ECO:0000313" key="1">
    <source>
        <dbReference type="EMBL" id="KAF4611088.1"/>
    </source>
</evidence>
<dbReference type="EMBL" id="JAACJL010000058">
    <property type="protein sequence ID" value="KAF4611088.1"/>
    <property type="molecule type" value="Genomic_DNA"/>
</dbReference>
<reference evidence="1 2" key="1">
    <citation type="submission" date="2019-12" db="EMBL/GenBank/DDBJ databases">
        <authorList>
            <person name="Floudas D."/>
            <person name="Bentzer J."/>
            <person name="Ahren D."/>
            <person name="Johansson T."/>
            <person name="Persson P."/>
            <person name="Tunlid A."/>
        </authorList>
    </citation>
    <scope>NUCLEOTIDE SEQUENCE [LARGE SCALE GENOMIC DNA]</scope>
    <source>
        <strain evidence="1 2">CBS 102.39</strain>
    </source>
</reference>
<accession>A0A8H4QHM7</accession>
<gene>
    <name evidence="1" type="ORF">D9613_007157</name>
</gene>
<name>A0A8H4QHM7_9AGAR</name>
<organism evidence="1 2">
    <name type="scientific">Agrocybe pediades</name>
    <dbReference type="NCBI Taxonomy" id="84607"/>
    <lineage>
        <taxon>Eukaryota</taxon>
        <taxon>Fungi</taxon>
        <taxon>Dikarya</taxon>
        <taxon>Basidiomycota</taxon>
        <taxon>Agaricomycotina</taxon>
        <taxon>Agaricomycetes</taxon>
        <taxon>Agaricomycetidae</taxon>
        <taxon>Agaricales</taxon>
        <taxon>Agaricineae</taxon>
        <taxon>Strophariaceae</taxon>
        <taxon>Agrocybe</taxon>
    </lineage>
</organism>
<dbReference type="AlphaFoldDB" id="A0A8H4QHM7"/>
<proteinExistence type="predicted"/>
<evidence type="ECO:0000313" key="2">
    <source>
        <dbReference type="Proteomes" id="UP000521872"/>
    </source>
</evidence>
<protein>
    <submittedName>
        <fullName evidence="1">Uncharacterized protein</fullName>
    </submittedName>
</protein>
<sequence>MAQAAHKRLNIQDLHEDILHLIFEEISDKMVADDDDRMTLAGCLLVSKTFRHFALVRLFFQIIISNRRLGADNVAGVSLLKEILSPPDNIDLERLAPHVQILSIGFVILEDAEEKLRMCTDLLNHPDLVHVLGTLHQGIPGVSQFRFDFMQISGTPVRFKWSDLNPASQAAFHSFINSPFLKDLIITCIDKLPRDLVVSSNVKRLTLFQYSPQYTLSRQGASERDLITIDSPPGLELLVSDASYRYNTVKGLKILEMRFPPADVSADSLDLIKECADTLTKLIIDHTAIKEPFQKLFPSFRLDNMPKLEFFSLYESCRSPSSSEEVISPTPFHRILDVSKPMAFLRKLHLTYWYVFFDDPYRVEKDPVWEQLDKLLTGRMYPSLETVSITVHRRPYIDWESVDERGSKAFTNHIRKLLPRLSSSGKAFDLKITTGTWLNPAYAFAMLGAFAAAHPQN</sequence>
<keyword evidence="2" id="KW-1185">Reference proteome</keyword>
<comment type="caution">
    <text evidence="1">The sequence shown here is derived from an EMBL/GenBank/DDBJ whole genome shotgun (WGS) entry which is preliminary data.</text>
</comment>